<protein>
    <submittedName>
        <fullName evidence="1">Uncharacterized protein</fullName>
    </submittedName>
</protein>
<organism evidence="1 2">
    <name type="scientific">Streptococcus parasanguinis CC87K</name>
    <dbReference type="NCBI Taxonomy" id="1073372"/>
    <lineage>
        <taxon>Bacteria</taxon>
        <taxon>Bacillati</taxon>
        <taxon>Bacillota</taxon>
        <taxon>Bacilli</taxon>
        <taxon>Lactobacillales</taxon>
        <taxon>Streptococcaceae</taxon>
        <taxon>Streptococcus</taxon>
    </lineage>
</organism>
<dbReference type="EMBL" id="AZJD01000001">
    <property type="protein sequence ID" value="ETD14077.1"/>
    <property type="molecule type" value="Genomic_DNA"/>
</dbReference>
<sequence>MNIKCNELIEFLVNKSLQFSNNNSICIELQEIKEILFFSNESIYDLVFQMKRKKFYYPVYFGNKLVISERNIFDYVDIYDNDYLSYRLSIDFESLINGGTNMIEQSNTHSVNENNYHKTEKKKQYQFIIKPSNRDKLEKLVKENNYKSASSFLDSLIESM</sequence>
<gene>
    <name evidence="1" type="ORF">HMPREF1195_00396</name>
</gene>
<proteinExistence type="predicted"/>
<evidence type="ECO:0000313" key="1">
    <source>
        <dbReference type="EMBL" id="ETD14077.1"/>
    </source>
</evidence>
<evidence type="ECO:0000313" key="2">
    <source>
        <dbReference type="Proteomes" id="UP000018716"/>
    </source>
</evidence>
<dbReference type="Proteomes" id="UP000018716">
    <property type="component" value="Unassembled WGS sequence"/>
</dbReference>
<dbReference type="AlphaFoldDB" id="V8BH37"/>
<reference evidence="1 2" key="1">
    <citation type="submission" date="2013-10" db="EMBL/GenBank/DDBJ databases">
        <title>The Genome Sequence of Streptococcus parasanguinis CC87K.</title>
        <authorList>
            <consortium name="The Broad Institute Genomics Platform"/>
            <person name="Earl A."/>
            <person name="Allen-Vercoe E."/>
            <person name="Daigneault M."/>
            <person name="Young S.K."/>
            <person name="Zeng Q."/>
            <person name="Gargeya S."/>
            <person name="Fitzgerald M."/>
            <person name="Abouelleil A."/>
            <person name="Alvarado L."/>
            <person name="Chapman S.B."/>
            <person name="Gainer-Dewar J."/>
            <person name="Goldberg J."/>
            <person name="Griggs A."/>
            <person name="Gujja S."/>
            <person name="Hansen M."/>
            <person name="Howarth C."/>
            <person name="Imamovic A."/>
            <person name="Ireland A."/>
            <person name="Larimer J."/>
            <person name="McCowan C."/>
            <person name="Murphy C."/>
            <person name="Pearson M."/>
            <person name="Poon T.W."/>
            <person name="Priest M."/>
            <person name="Roberts A."/>
            <person name="Saif S."/>
            <person name="Shea T."/>
            <person name="Sykes S."/>
            <person name="Wortman J."/>
            <person name="Nusbaum C."/>
            <person name="Birren B."/>
        </authorList>
    </citation>
    <scope>NUCLEOTIDE SEQUENCE [LARGE SCALE GENOMIC DNA]</scope>
    <source>
        <strain evidence="1 2">CC87K</strain>
    </source>
</reference>
<comment type="caution">
    <text evidence="1">The sequence shown here is derived from an EMBL/GenBank/DDBJ whole genome shotgun (WGS) entry which is preliminary data.</text>
</comment>
<dbReference type="HOGENOM" id="CLU_1651203_0_0_9"/>
<dbReference type="PATRIC" id="fig|1073372.3.peg.406"/>
<keyword evidence="2" id="KW-1185">Reference proteome</keyword>
<name>V8BH37_STRPA</name>
<dbReference type="RefSeq" id="WP_023917921.1">
    <property type="nucleotide sequence ID" value="NZ_KI669401.1"/>
</dbReference>
<accession>V8BH37</accession>